<protein>
    <submittedName>
        <fullName evidence="11">Binding-protein-dependent transporters inner membrane component</fullName>
    </submittedName>
</protein>
<dbReference type="Pfam" id="PF00528">
    <property type="entry name" value="BPD_transp_1"/>
    <property type="match status" value="1"/>
</dbReference>
<evidence type="ECO:0000256" key="6">
    <source>
        <dbReference type="ARBA" id="ARBA00023136"/>
    </source>
</evidence>
<dbReference type="PROSITE" id="PS50928">
    <property type="entry name" value="ABC_TM1"/>
    <property type="match status" value="1"/>
</dbReference>
<feature type="transmembrane region" description="Helical" evidence="7">
    <location>
        <begin position="86"/>
        <end position="107"/>
    </location>
</feature>
<dbReference type="EMBL" id="AOHW01000022">
    <property type="protein sequence ID" value="ELY43022.1"/>
    <property type="molecule type" value="Genomic_DNA"/>
</dbReference>
<evidence type="ECO:0000256" key="4">
    <source>
        <dbReference type="ARBA" id="ARBA00022692"/>
    </source>
</evidence>
<comment type="similarity">
    <text evidence="7">Belongs to the binding-protein-dependent transport system permease family.</text>
</comment>
<feature type="transmembrane region" description="Helical" evidence="7">
    <location>
        <begin position="135"/>
        <end position="161"/>
    </location>
</feature>
<dbReference type="InterPro" id="IPR035906">
    <property type="entry name" value="MetI-like_sf"/>
</dbReference>
<dbReference type="Pfam" id="PF12911">
    <property type="entry name" value="OppC_N"/>
    <property type="match status" value="1"/>
</dbReference>
<keyword evidence="4 7" id="KW-0812">Transmembrane</keyword>
<keyword evidence="5 7" id="KW-1133">Transmembrane helix</keyword>
<gene>
    <name evidence="11" type="ORF">C496_06797</name>
</gene>
<feature type="region of interest" description="Disordered" evidence="8">
    <location>
        <begin position="1"/>
        <end position="23"/>
    </location>
</feature>
<dbReference type="RefSeq" id="WP_006089179.1">
    <property type="nucleotide sequence ID" value="NZ_AOHW01000022.1"/>
</dbReference>
<dbReference type="AlphaFoldDB" id="L9W120"/>
<feature type="transmembrane region" description="Helical" evidence="7">
    <location>
        <begin position="252"/>
        <end position="272"/>
    </location>
</feature>
<feature type="region of interest" description="Disordered" evidence="8">
    <location>
        <begin position="561"/>
        <end position="580"/>
    </location>
</feature>
<dbReference type="InterPro" id="IPR025966">
    <property type="entry name" value="OppC_N"/>
</dbReference>
<feature type="transmembrane region" description="Helical" evidence="7">
    <location>
        <begin position="479"/>
        <end position="510"/>
    </location>
</feature>
<dbReference type="CDD" id="cd06261">
    <property type="entry name" value="TM_PBP2"/>
    <property type="match status" value="1"/>
</dbReference>
<evidence type="ECO:0000256" key="8">
    <source>
        <dbReference type="SAM" id="MobiDB-lite"/>
    </source>
</evidence>
<keyword evidence="6 7" id="KW-0472">Membrane</keyword>
<evidence type="ECO:0000256" key="1">
    <source>
        <dbReference type="ARBA" id="ARBA00004651"/>
    </source>
</evidence>
<dbReference type="Proteomes" id="UP000011599">
    <property type="component" value="Unassembled WGS sequence"/>
</dbReference>
<dbReference type="Gene3D" id="1.10.3720.10">
    <property type="entry name" value="MetI-like"/>
    <property type="match status" value="1"/>
</dbReference>
<dbReference type="GO" id="GO:0003824">
    <property type="term" value="F:catalytic activity"/>
    <property type="evidence" value="ECO:0007669"/>
    <property type="project" value="InterPro"/>
</dbReference>
<evidence type="ECO:0000259" key="10">
    <source>
        <dbReference type="PROSITE" id="PS50928"/>
    </source>
</evidence>
<feature type="transmembrane region" description="Helical" evidence="7">
    <location>
        <begin position="386"/>
        <end position="411"/>
    </location>
</feature>
<comment type="caution">
    <text evidence="11">The sequence shown here is derived from an EMBL/GenBank/DDBJ whole genome shotgun (WGS) entry which is preliminary data.</text>
</comment>
<dbReference type="STRING" id="1114856.GCA_000383975_00927"/>
<feature type="transmembrane region" description="Helical" evidence="7">
    <location>
        <begin position="356"/>
        <end position="379"/>
    </location>
</feature>
<evidence type="ECO:0000259" key="9">
    <source>
        <dbReference type="PROSITE" id="PS50035"/>
    </source>
</evidence>
<evidence type="ECO:0000313" key="12">
    <source>
        <dbReference type="Proteomes" id="UP000011599"/>
    </source>
</evidence>
<dbReference type="InterPro" id="IPR050366">
    <property type="entry name" value="BP-dependent_transpt_permease"/>
</dbReference>
<organism evidence="11 12">
    <name type="scientific">Natronorubrum tibetense GA33</name>
    <dbReference type="NCBI Taxonomy" id="1114856"/>
    <lineage>
        <taxon>Archaea</taxon>
        <taxon>Methanobacteriati</taxon>
        <taxon>Methanobacteriota</taxon>
        <taxon>Stenosarchaea group</taxon>
        <taxon>Halobacteria</taxon>
        <taxon>Halobacteriales</taxon>
        <taxon>Natrialbaceae</taxon>
        <taxon>Natronorubrum</taxon>
    </lineage>
</organism>
<evidence type="ECO:0000256" key="2">
    <source>
        <dbReference type="ARBA" id="ARBA00022448"/>
    </source>
</evidence>
<accession>L9W120</accession>
<feature type="domain" description="PLD phosphodiesterase" evidence="9">
    <location>
        <begin position="285"/>
        <end position="315"/>
    </location>
</feature>
<feature type="transmembrane region" description="Helical" evidence="7">
    <location>
        <begin position="530"/>
        <end position="551"/>
    </location>
</feature>
<proteinExistence type="inferred from homology"/>
<dbReference type="PATRIC" id="fig|1114856.3.peg.1423"/>
<sequence>MSNADTETTIAGDSNDEETSLRQRIEDDPRPAMRWLGVAAVLVVLEFGRIMDGALTLGSAVSFVLGGFVRAPGWVGGNIGGVISPIAAAIVSDIFLFVFFLGVSALATKYLLPWSIADAVDTRISRHTIVQLERVALAAFLTAFALLAMYTPLGAIIRAALAAPFEALSSLPTITSRELISNQGHRTPDGGWEGTFLGLSPAVAWAIRVVLVYAYAFAAVAWVWNGYNVYREHYRQADWTPRDDTFRRVRNHYWGMFGIIVVLLFIVTALWAPAIGPATAEENIYSTYQHEVEYLSDDGTVETALVGEANLDSRSNGQNTVGPLSYDEYDRWAPLGTTPNGQDMLTNIAYGAQTSLIIGLLAIGIGGTIAVTLSLLTAYYKGLVDIMTVIASDTIISIPAFLLVMMISVLFNQGDHFLAEPMDGAILLGLVFAFVYWPGMWRSIRGPSLQVAEEEWVDAAKSYGQTPANTMRKHMAPYIAGYIMIYGSLLLGGVIIFTAALSFLGLGIGAPTPEWGRLISDGQYYVSSSSWHVATIPGLMIVLVVTAFNALGDGLRDAIDPEADTGGKDDTNAAAAGGGG</sequence>
<dbReference type="InterPro" id="IPR001736">
    <property type="entry name" value="PLipase_D/transphosphatidylase"/>
</dbReference>
<keyword evidence="12" id="KW-1185">Reference proteome</keyword>
<comment type="subcellular location">
    <subcellularLocation>
        <location evidence="1 7">Cell membrane</location>
        <topology evidence="1 7">Multi-pass membrane protein</topology>
    </subcellularLocation>
</comment>
<feature type="transmembrane region" description="Helical" evidence="7">
    <location>
        <begin position="55"/>
        <end position="74"/>
    </location>
</feature>
<keyword evidence="3" id="KW-1003">Cell membrane</keyword>
<keyword evidence="2 7" id="KW-0813">Transport</keyword>
<dbReference type="eggNOG" id="arCOG00748">
    <property type="taxonomic scope" value="Archaea"/>
</dbReference>
<dbReference type="OrthoDB" id="162317at2157"/>
<evidence type="ECO:0000256" key="7">
    <source>
        <dbReference type="RuleBase" id="RU363032"/>
    </source>
</evidence>
<feature type="transmembrane region" description="Helical" evidence="7">
    <location>
        <begin position="417"/>
        <end position="437"/>
    </location>
</feature>
<feature type="compositionally biased region" description="Polar residues" evidence="8">
    <location>
        <begin position="1"/>
        <end position="12"/>
    </location>
</feature>
<feature type="transmembrane region" description="Helical" evidence="7">
    <location>
        <begin position="202"/>
        <end position="224"/>
    </location>
</feature>
<dbReference type="PROSITE" id="PS50035">
    <property type="entry name" value="PLD"/>
    <property type="match status" value="1"/>
</dbReference>
<dbReference type="PANTHER" id="PTHR43386:SF1">
    <property type="entry name" value="D,D-DIPEPTIDE TRANSPORT SYSTEM PERMEASE PROTEIN DDPC-RELATED"/>
    <property type="match status" value="1"/>
</dbReference>
<name>L9W120_9EURY</name>
<reference evidence="11 12" key="1">
    <citation type="journal article" date="2014" name="PLoS Genet.">
        <title>Phylogenetically driven sequencing of extremely halophilic archaea reveals strategies for static and dynamic osmo-response.</title>
        <authorList>
            <person name="Becker E.A."/>
            <person name="Seitzer P.M."/>
            <person name="Tritt A."/>
            <person name="Larsen D."/>
            <person name="Krusor M."/>
            <person name="Yao A.I."/>
            <person name="Wu D."/>
            <person name="Madern D."/>
            <person name="Eisen J.A."/>
            <person name="Darling A.E."/>
            <person name="Facciotti M.T."/>
        </authorList>
    </citation>
    <scope>NUCLEOTIDE SEQUENCE [LARGE SCALE GENOMIC DNA]</scope>
    <source>
        <strain evidence="11 12">GA33</strain>
    </source>
</reference>
<evidence type="ECO:0000256" key="5">
    <source>
        <dbReference type="ARBA" id="ARBA00022989"/>
    </source>
</evidence>
<dbReference type="SUPFAM" id="SSF161098">
    <property type="entry name" value="MetI-like"/>
    <property type="match status" value="1"/>
</dbReference>
<dbReference type="GO" id="GO:0005886">
    <property type="term" value="C:plasma membrane"/>
    <property type="evidence" value="ECO:0007669"/>
    <property type="project" value="UniProtKB-SubCell"/>
</dbReference>
<evidence type="ECO:0000313" key="11">
    <source>
        <dbReference type="EMBL" id="ELY43022.1"/>
    </source>
</evidence>
<dbReference type="PANTHER" id="PTHR43386">
    <property type="entry name" value="OLIGOPEPTIDE TRANSPORT SYSTEM PERMEASE PROTEIN APPC"/>
    <property type="match status" value="1"/>
</dbReference>
<dbReference type="InterPro" id="IPR000515">
    <property type="entry name" value="MetI-like"/>
</dbReference>
<feature type="domain" description="ABC transmembrane type-1" evidence="10">
    <location>
        <begin position="352"/>
        <end position="552"/>
    </location>
</feature>
<feature type="compositionally biased region" description="Basic and acidic residues" evidence="8">
    <location>
        <begin position="561"/>
        <end position="571"/>
    </location>
</feature>
<evidence type="ECO:0000256" key="3">
    <source>
        <dbReference type="ARBA" id="ARBA00022475"/>
    </source>
</evidence>
<dbReference type="GO" id="GO:0055085">
    <property type="term" value="P:transmembrane transport"/>
    <property type="evidence" value="ECO:0007669"/>
    <property type="project" value="InterPro"/>
</dbReference>